<gene>
    <name evidence="2" type="ORF">Salat_2543000</name>
</gene>
<feature type="compositionally biased region" description="Basic and acidic residues" evidence="1">
    <location>
        <begin position="90"/>
        <end position="116"/>
    </location>
</feature>
<accession>A0AAE1XSB6</accession>
<reference evidence="2" key="1">
    <citation type="submission" date="2020-06" db="EMBL/GenBank/DDBJ databases">
        <authorList>
            <person name="Li T."/>
            <person name="Hu X."/>
            <person name="Zhang T."/>
            <person name="Song X."/>
            <person name="Zhang H."/>
            <person name="Dai N."/>
            <person name="Sheng W."/>
            <person name="Hou X."/>
            <person name="Wei L."/>
        </authorList>
    </citation>
    <scope>NUCLEOTIDE SEQUENCE</scope>
    <source>
        <strain evidence="2">3651</strain>
        <tissue evidence="2">Leaf</tissue>
    </source>
</reference>
<name>A0AAE1XSB6_9LAMI</name>
<dbReference type="AlphaFoldDB" id="A0AAE1XSB6"/>
<evidence type="ECO:0000313" key="3">
    <source>
        <dbReference type="Proteomes" id="UP001293254"/>
    </source>
</evidence>
<dbReference type="Proteomes" id="UP001293254">
    <property type="component" value="Unassembled WGS sequence"/>
</dbReference>
<feature type="region of interest" description="Disordered" evidence="1">
    <location>
        <begin position="87"/>
        <end position="116"/>
    </location>
</feature>
<evidence type="ECO:0000256" key="1">
    <source>
        <dbReference type="SAM" id="MobiDB-lite"/>
    </source>
</evidence>
<protein>
    <submittedName>
        <fullName evidence="2">Uncharacterized protein</fullName>
    </submittedName>
</protein>
<proteinExistence type="predicted"/>
<organism evidence="2 3">
    <name type="scientific">Sesamum alatum</name>
    <dbReference type="NCBI Taxonomy" id="300844"/>
    <lineage>
        <taxon>Eukaryota</taxon>
        <taxon>Viridiplantae</taxon>
        <taxon>Streptophyta</taxon>
        <taxon>Embryophyta</taxon>
        <taxon>Tracheophyta</taxon>
        <taxon>Spermatophyta</taxon>
        <taxon>Magnoliopsida</taxon>
        <taxon>eudicotyledons</taxon>
        <taxon>Gunneridae</taxon>
        <taxon>Pentapetalae</taxon>
        <taxon>asterids</taxon>
        <taxon>lamiids</taxon>
        <taxon>Lamiales</taxon>
        <taxon>Pedaliaceae</taxon>
        <taxon>Sesamum</taxon>
    </lineage>
</organism>
<reference evidence="2" key="2">
    <citation type="journal article" date="2024" name="Plant">
        <title>Genomic evolution and insights into agronomic trait innovations of Sesamum species.</title>
        <authorList>
            <person name="Miao H."/>
            <person name="Wang L."/>
            <person name="Qu L."/>
            <person name="Liu H."/>
            <person name="Sun Y."/>
            <person name="Le M."/>
            <person name="Wang Q."/>
            <person name="Wei S."/>
            <person name="Zheng Y."/>
            <person name="Lin W."/>
            <person name="Duan Y."/>
            <person name="Cao H."/>
            <person name="Xiong S."/>
            <person name="Wang X."/>
            <person name="Wei L."/>
            <person name="Li C."/>
            <person name="Ma Q."/>
            <person name="Ju M."/>
            <person name="Zhao R."/>
            <person name="Li G."/>
            <person name="Mu C."/>
            <person name="Tian Q."/>
            <person name="Mei H."/>
            <person name="Zhang T."/>
            <person name="Gao T."/>
            <person name="Zhang H."/>
        </authorList>
    </citation>
    <scope>NUCLEOTIDE SEQUENCE</scope>
    <source>
        <strain evidence="2">3651</strain>
    </source>
</reference>
<dbReference type="EMBL" id="JACGWO010000010">
    <property type="protein sequence ID" value="KAK4417174.1"/>
    <property type="molecule type" value="Genomic_DNA"/>
</dbReference>
<keyword evidence="3" id="KW-1185">Reference proteome</keyword>
<evidence type="ECO:0000313" key="2">
    <source>
        <dbReference type="EMBL" id="KAK4417174.1"/>
    </source>
</evidence>
<comment type="caution">
    <text evidence="2">The sequence shown here is derived from an EMBL/GenBank/DDBJ whole genome shotgun (WGS) entry which is preliminary data.</text>
</comment>
<sequence length="116" mass="13184">MLVTNVSLNRGHHATLAGLTQLRLVIRLGLAHPLGQMETQAGPTSWASGQAQLWRRLSLVAKSRLLLQTANRRRWRRRYRLARELTQANEAKKPAQEQARDAEEKALVAEDKIEQL</sequence>